<protein>
    <submittedName>
        <fullName evidence="2">Uncharacterized protein</fullName>
    </submittedName>
</protein>
<dbReference type="Proteomes" id="UP000283095">
    <property type="component" value="Chromosome"/>
</dbReference>
<evidence type="ECO:0000313" key="2">
    <source>
        <dbReference type="EMBL" id="AZV45462.1"/>
    </source>
</evidence>
<name>A0A3Q9RS99_9BACI</name>
<sequence>MSFIKAMKDKIQESDKGSVLHQSHEEQNPAIRQGRCPSLES</sequence>
<dbReference type="AlphaFoldDB" id="A0A3Q9RS99"/>
<gene>
    <name evidence="2" type="ORF">BAOM_4904</name>
</gene>
<reference evidence="2 3" key="1">
    <citation type="submission" date="2018-01" db="EMBL/GenBank/DDBJ databases">
        <title>Bacillus asahii Genome sequencing and assembly.</title>
        <authorList>
            <person name="Jiang H."/>
            <person name="Feng Y."/>
            <person name="Zhao F."/>
            <person name="Lin X."/>
        </authorList>
    </citation>
    <scope>NUCLEOTIDE SEQUENCE [LARGE SCALE GENOMIC DNA]</scope>
    <source>
        <strain evidence="2 3">OM18</strain>
    </source>
</reference>
<proteinExistence type="predicted"/>
<evidence type="ECO:0000256" key="1">
    <source>
        <dbReference type="SAM" id="MobiDB-lite"/>
    </source>
</evidence>
<feature type="compositionally biased region" description="Basic and acidic residues" evidence="1">
    <location>
        <begin position="1"/>
        <end position="27"/>
    </location>
</feature>
<organism evidence="2 3">
    <name type="scientific">Peribacillus asahii</name>
    <dbReference type="NCBI Taxonomy" id="228899"/>
    <lineage>
        <taxon>Bacteria</taxon>
        <taxon>Bacillati</taxon>
        <taxon>Bacillota</taxon>
        <taxon>Bacilli</taxon>
        <taxon>Bacillales</taxon>
        <taxon>Bacillaceae</taxon>
        <taxon>Peribacillus</taxon>
    </lineage>
</organism>
<accession>A0A3Q9RS99</accession>
<evidence type="ECO:0000313" key="3">
    <source>
        <dbReference type="Proteomes" id="UP000283095"/>
    </source>
</evidence>
<dbReference type="EMBL" id="CP026095">
    <property type="protein sequence ID" value="AZV45462.1"/>
    <property type="molecule type" value="Genomic_DNA"/>
</dbReference>
<feature type="region of interest" description="Disordered" evidence="1">
    <location>
        <begin position="1"/>
        <end position="41"/>
    </location>
</feature>
<dbReference type="KEGG" id="pasa:BAOM_4904"/>